<name>A0A4P9WZL0_9FUNG</name>
<evidence type="ECO:0000313" key="3">
    <source>
        <dbReference type="Proteomes" id="UP000274922"/>
    </source>
</evidence>
<feature type="compositionally biased region" description="Polar residues" evidence="1">
    <location>
        <begin position="410"/>
        <end position="423"/>
    </location>
</feature>
<feature type="compositionally biased region" description="Low complexity" evidence="1">
    <location>
        <begin position="191"/>
        <end position="201"/>
    </location>
</feature>
<feature type="compositionally biased region" description="Low complexity" evidence="1">
    <location>
        <begin position="374"/>
        <end position="396"/>
    </location>
</feature>
<dbReference type="EMBL" id="ML014330">
    <property type="protein sequence ID" value="RKO99019.1"/>
    <property type="molecule type" value="Genomic_DNA"/>
</dbReference>
<feature type="compositionally biased region" description="Acidic residues" evidence="1">
    <location>
        <begin position="441"/>
        <end position="453"/>
    </location>
</feature>
<feature type="compositionally biased region" description="Low complexity" evidence="1">
    <location>
        <begin position="518"/>
        <end position="549"/>
    </location>
</feature>
<dbReference type="PRINTS" id="PR00929">
    <property type="entry name" value="ATHOOK"/>
</dbReference>
<feature type="compositionally biased region" description="Basic and acidic residues" evidence="1">
    <location>
        <begin position="213"/>
        <end position="222"/>
    </location>
</feature>
<proteinExistence type="predicted"/>
<evidence type="ECO:0000313" key="2">
    <source>
        <dbReference type="EMBL" id="RKO99019.1"/>
    </source>
</evidence>
<dbReference type="GO" id="GO:0003677">
    <property type="term" value="F:DNA binding"/>
    <property type="evidence" value="ECO:0007669"/>
    <property type="project" value="InterPro"/>
</dbReference>
<feature type="compositionally biased region" description="Basic and acidic residues" evidence="1">
    <location>
        <begin position="79"/>
        <end position="93"/>
    </location>
</feature>
<keyword evidence="3" id="KW-1185">Reference proteome</keyword>
<sequence length="967" mass="98867">MIHRGTRAAGGSDFAAILRRSCGASARARCVIGAAVPRLGAAAAGVGPGSGPQPAAAPRPSAPPRPLPSMRRGGAAARRRGDAARRLPRDRRGPRAAAPCIRRGRADGAPDRPPATATATGGGASCHVAPCAGVVSPRLAAPRRAAPRRGSGRGHSGLSPRDGGHVAASVHRCRVVVPRCPALVPHRAMEPSASKRSAASARRPRHRAPFGLDFKRQLDRRATPSPPAPSVGAAAAIANAVIANAAAAAAAAAAARRRRGAARPQGAPPAAGSAALQAMSRMSSYDELTNEPQRDGRRAALAAAATAASTRSPTPRRPSPSKTPATSPPPSPQRSHGAAAPRRSPSPLRAGSTATTATTATAAAAAPSGSPVLAAADDAGTPAEATRPIDRAAAAPADDDDDMEDDAAISSETGSIQVDSLLSQRRPGSDAVQRPLASRDDDNDVDNDDDGDGDSDRETADSLAPGTPRALDSDDAASMTSHGVVPRDFIDGLAGLQPAAARAAGAGADPSERPRSEPAPSATATTAGAGTSVASDAATLDSAPVAPTSPRRRARRVVASDEEDATIGAADLASDPASDDRETPAETDSTADESGSEAESASAAAAAAAAAAPSPAKRKRGRPPKAKPAAAAAAAPAGTPAKRKPGRPPKDPAAAAAAAAASAAAEALTPAPAKRSKGRPSKAARVASAFPLMGLVAETGAHAAAELARTGYAPAADAAALARGAAFPPGFRVHVPHFGDLVPQRAPFRAPLDPATPVESVNVPVMPVYPPPRPPSLDTGADPAADADLGVPPAASATDDGTPEDAALAAREVLNLWFADVWRACPPQWVRPGMGPARPPSFVHVPYLQSYLIRGAFQPRRSIPAIESWTILFQMHFYDHQDVAEWARYPFRRRLAACRDVDAVIQELFVLWNTHLEYAPVPSRRALWSVLPHKPHDVPVFIDRWQSQSSLYWDQLDSPASARVPLP</sequence>
<feature type="compositionally biased region" description="Low complexity" evidence="1">
    <location>
        <begin position="353"/>
        <end position="366"/>
    </location>
</feature>
<accession>A0A4P9WZL0</accession>
<feature type="region of interest" description="Disordered" evidence="1">
    <location>
        <begin position="496"/>
        <end position="682"/>
    </location>
</feature>
<feature type="compositionally biased region" description="Polar residues" evidence="1">
    <location>
        <begin position="280"/>
        <end position="291"/>
    </location>
</feature>
<reference evidence="3" key="1">
    <citation type="journal article" date="2018" name="Nat. Microbiol.">
        <title>Leveraging single-cell genomics to expand the fungal tree of life.</title>
        <authorList>
            <person name="Ahrendt S.R."/>
            <person name="Quandt C.A."/>
            <person name="Ciobanu D."/>
            <person name="Clum A."/>
            <person name="Salamov A."/>
            <person name="Andreopoulos B."/>
            <person name="Cheng J.F."/>
            <person name="Woyke T."/>
            <person name="Pelin A."/>
            <person name="Henrissat B."/>
            <person name="Reynolds N.K."/>
            <person name="Benny G.L."/>
            <person name="Smith M.E."/>
            <person name="James T.Y."/>
            <person name="Grigoriev I.V."/>
        </authorList>
    </citation>
    <scope>NUCLEOTIDE SEQUENCE [LARGE SCALE GENOMIC DNA]</scope>
    <source>
        <strain evidence="3">ATCC 52028</strain>
    </source>
</reference>
<dbReference type="Proteomes" id="UP000274922">
    <property type="component" value="Unassembled WGS sequence"/>
</dbReference>
<gene>
    <name evidence="2" type="ORF">CXG81DRAFT_20844</name>
</gene>
<feature type="region of interest" description="Disordered" evidence="1">
    <location>
        <begin position="187"/>
        <end position="231"/>
    </location>
</feature>
<feature type="compositionally biased region" description="Low complexity" evidence="1">
    <location>
        <begin position="597"/>
        <end position="615"/>
    </location>
</feature>
<feature type="compositionally biased region" description="Low complexity" evidence="1">
    <location>
        <begin position="652"/>
        <end position="673"/>
    </location>
</feature>
<feature type="region of interest" description="Disordered" evidence="1">
    <location>
        <begin position="44"/>
        <end position="126"/>
    </location>
</feature>
<organism evidence="2 3">
    <name type="scientific">Caulochytrium protostelioides</name>
    <dbReference type="NCBI Taxonomy" id="1555241"/>
    <lineage>
        <taxon>Eukaryota</taxon>
        <taxon>Fungi</taxon>
        <taxon>Fungi incertae sedis</taxon>
        <taxon>Chytridiomycota</taxon>
        <taxon>Chytridiomycota incertae sedis</taxon>
        <taxon>Chytridiomycetes</taxon>
        <taxon>Caulochytriales</taxon>
        <taxon>Caulochytriaceae</taxon>
        <taxon>Caulochytrium</taxon>
    </lineage>
</organism>
<protein>
    <submittedName>
        <fullName evidence="2">Uncharacterized protein</fullName>
    </submittedName>
</protein>
<feature type="region of interest" description="Disordered" evidence="1">
    <location>
        <begin position="771"/>
        <end position="803"/>
    </location>
</feature>
<dbReference type="AlphaFoldDB" id="A0A4P9WZL0"/>
<feature type="compositionally biased region" description="Low complexity" evidence="1">
    <location>
        <begin position="299"/>
        <end position="313"/>
    </location>
</feature>
<feature type="region of interest" description="Disordered" evidence="1">
    <location>
        <begin position="140"/>
        <end position="165"/>
    </location>
</feature>
<dbReference type="InterPro" id="IPR017956">
    <property type="entry name" value="AT_hook_DNA-bd_motif"/>
</dbReference>
<evidence type="ECO:0000256" key="1">
    <source>
        <dbReference type="SAM" id="MobiDB-lite"/>
    </source>
</evidence>
<feature type="compositionally biased region" description="Low complexity" evidence="1">
    <location>
        <begin position="496"/>
        <end position="508"/>
    </location>
</feature>
<feature type="compositionally biased region" description="Low complexity" evidence="1">
    <location>
        <begin position="262"/>
        <end position="278"/>
    </location>
</feature>
<feature type="compositionally biased region" description="Basic residues" evidence="1">
    <location>
        <begin position="616"/>
        <end position="625"/>
    </location>
</feature>
<feature type="compositionally biased region" description="Low complexity" evidence="1">
    <location>
        <begin position="627"/>
        <end position="640"/>
    </location>
</feature>
<dbReference type="SMART" id="SM00384">
    <property type="entry name" value="AT_hook"/>
    <property type="match status" value="3"/>
</dbReference>
<feature type="compositionally biased region" description="Acidic residues" evidence="1">
    <location>
        <begin position="397"/>
        <end position="407"/>
    </location>
</feature>
<feature type="compositionally biased region" description="Pro residues" evidence="1">
    <location>
        <begin position="55"/>
        <end position="67"/>
    </location>
</feature>
<feature type="region of interest" description="Disordered" evidence="1">
    <location>
        <begin position="260"/>
        <end position="483"/>
    </location>
</feature>